<evidence type="ECO:0000256" key="1">
    <source>
        <dbReference type="SAM" id="MobiDB-lite"/>
    </source>
</evidence>
<sequence>MATNVLRSILVFSVYMVCYTSTHRTEIDSSRFEEGKKQLELIQRKSEMPKYGLCWLNAMTLIKTECKRLSDVTQTRLALAYLNCFLQIQGRTSYECDDVTEITACVQHMNEADRSSFTTFFTHTQNICYFLQAQVWQEETEMTINRLTVTSTQVTEQLEMSQQLQKDMLSSQNQSIKNQETLIVQAYSLKQREIIGDLFNQLAKLQTTILGEVSGFYSLFFYLMSVLVCYLLTSTARTSGARIWLFLIMTVNVILEQTLIKWIAGFYSSGDVNSEQLYWLQKMIRRAAMLLALLTLTACTYLYKDINALNNQLLVEIRKQNSELKRFITDHSGSVLSIKKEAATRQADHKEDSIDSDYTSDNNDDDDDGDTDSDKTYILPENAETESFVTLSNTESNKPDISLLCELYELRKAIPMTDRCTSVQSWLETSFHAKGNNDIKTASPRPQSPFGSNPSSPYNLRPRKANASPSSSCAVKDESPRSFSKTVHQMQQIAEQNSRLIGAYKQSQPLSPQSFSWSQPIVSSSVSGRSSRSGSVTSLKGRGSATKIEERSNIVTRGNHNRK</sequence>
<keyword evidence="2" id="KW-1133">Transmembrane helix</keyword>
<keyword evidence="2" id="KW-0472">Membrane</keyword>
<name>A0AAV2I064_LYMST</name>
<evidence type="ECO:0000313" key="5">
    <source>
        <dbReference type="Proteomes" id="UP001497497"/>
    </source>
</evidence>
<dbReference type="PANTHER" id="PTHR33538:SF2">
    <property type="entry name" value="PROTEIN GAMETE EXPRESSED 1"/>
    <property type="match status" value="1"/>
</dbReference>
<protein>
    <recommendedName>
        <fullName evidence="6">Protein GAMETE EXPRESSED 1</fullName>
    </recommendedName>
</protein>
<feature type="region of interest" description="Disordered" evidence="1">
    <location>
        <begin position="437"/>
        <end position="487"/>
    </location>
</feature>
<feature type="compositionally biased region" description="Polar residues" evidence="1">
    <location>
        <begin position="449"/>
        <end position="458"/>
    </location>
</feature>
<feature type="compositionally biased region" description="Polar residues" evidence="1">
    <location>
        <begin position="553"/>
        <end position="563"/>
    </location>
</feature>
<feature type="region of interest" description="Disordered" evidence="1">
    <location>
        <begin position="346"/>
        <end position="376"/>
    </location>
</feature>
<proteinExistence type="predicted"/>
<evidence type="ECO:0008006" key="6">
    <source>
        <dbReference type="Google" id="ProtNLM"/>
    </source>
</evidence>
<feature type="region of interest" description="Disordered" evidence="1">
    <location>
        <begin position="509"/>
        <end position="563"/>
    </location>
</feature>
<keyword evidence="2" id="KW-0812">Transmembrane</keyword>
<evidence type="ECO:0000313" key="4">
    <source>
        <dbReference type="EMBL" id="CAL1539266.1"/>
    </source>
</evidence>
<dbReference type="Proteomes" id="UP001497497">
    <property type="component" value="Unassembled WGS sequence"/>
</dbReference>
<gene>
    <name evidence="4" type="ORF">GSLYS_00013085001</name>
</gene>
<feature type="transmembrane region" description="Helical" evidence="2">
    <location>
        <begin position="284"/>
        <end position="303"/>
    </location>
</feature>
<feature type="compositionally biased region" description="Low complexity" evidence="1">
    <location>
        <begin position="514"/>
        <end position="538"/>
    </location>
</feature>
<evidence type="ECO:0000256" key="2">
    <source>
        <dbReference type="SAM" id="Phobius"/>
    </source>
</evidence>
<feature type="signal peptide" evidence="3">
    <location>
        <begin position="1"/>
        <end position="22"/>
    </location>
</feature>
<feature type="chain" id="PRO_5043673989" description="Protein GAMETE EXPRESSED 1" evidence="3">
    <location>
        <begin position="23"/>
        <end position="563"/>
    </location>
</feature>
<reference evidence="4 5" key="1">
    <citation type="submission" date="2024-04" db="EMBL/GenBank/DDBJ databases">
        <authorList>
            <consortium name="Genoscope - CEA"/>
            <person name="William W."/>
        </authorList>
    </citation>
    <scope>NUCLEOTIDE SEQUENCE [LARGE SCALE GENOMIC DNA]</scope>
</reference>
<keyword evidence="3" id="KW-0732">Signal</keyword>
<dbReference type="AlphaFoldDB" id="A0AAV2I064"/>
<keyword evidence="5" id="KW-1185">Reference proteome</keyword>
<evidence type="ECO:0000256" key="3">
    <source>
        <dbReference type="SAM" id="SignalP"/>
    </source>
</evidence>
<feature type="compositionally biased region" description="Acidic residues" evidence="1">
    <location>
        <begin position="362"/>
        <end position="371"/>
    </location>
</feature>
<accession>A0AAV2I064</accession>
<feature type="transmembrane region" description="Helical" evidence="2">
    <location>
        <begin position="244"/>
        <end position="264"/>
    </location>
</feature>
<dbReference type="PANTHER" id="PTHR33538">
    <property type="entry name" value="PROTEIN GAMETE EXPRESSED 1"/>
    <property type="match status" value="1"/>
</dbReference>
<organism evidence="4 5">
    <name type="scientific">Lymnaea stagnalis</name>
    <name type="common">Great pond snail</name>
    <name type="synonym">Helix stagnalis</name>
    <dbReference type="NCBI Taxonomy" id="6523"/>
    <lineage>
        <taxon>Eukaryota</taxon>
        <taxon>Metazoa</taxon>
        <taxon>Spiralia</taxon>
        <taxon>Lophotrochozoa</taxon>
        <taxon>Mollusca</taxon>
        <taxon>Gastropoda</taxon>
        <taxon>Heterobranchia</taxon>
        <taxon>Euthyneura</taxon>
        <taxon>Panpulmonata</taxon>
        <taxon>Hygrophila</taxon>
        <taxon>Lymnaeoidea</taxon>
        <taxon>Lymnaeidae</taxon>
        <taxon>Lymnaea</taxon>
    </lineage>
</organism>
<dbReference type="EMBL" id="CAXITT010000334">
    <property type="protein sequence ID" value="CAL1539266.1"/>
    <property type="molecule type" value="Genomic_DNA"/>
</dbReference>
<feature type="transmembrane region" description="Helical" evidence="2">
    <location>
        <begin position="214"/>
        <end position="232"/>
    </location>
</feature>
<dbReference type="InterPro" id="IPR040346">
    <property type="entry name" value="GEX1/Brambleberry"/>
</dbReference>
<comment type="caution">
    <text evidence="4">The sequence shown here is derived from an EMBL/GenBank/DDBJ whole genome shotgun (WGS) entry which is preliminary data.</text>
</comment>